<dbReference type="AlphaFoldDB" id="A0A090X4A3"/>
<dbReference type="OrthoDB" id="9768177at2"/>
<evidence type="ECO:0000313" key="4">
    <source>
        <dbReference type="Proteomes" id="UP000029644"/>
    </source>
</evidence>
<dbReference type="EMBL" id="BBNU01000001">
    <property type="protein sequence ID" value="GAL77432.1"/>
    <property type="molecule type" value="Genomic_DNA"/>
</dbReference>
<dbReference type="InterPro" id="IPR008969">
    <property type="entry name" value="CarboxyPept-like_regulatory"/>
</dbReference>
<dbReference type="SUPFAM" id="SSF49464">
    <property type="entry name" value="Carboxypeptidase regulatory domain-like"/>
    <property type="match status" value="1"/>
</dbReference>
<organism evidence="2 3">
    <name type="scientific">Algibacter lectus</name>
    <dbReference type="NCBI Taxonomy" id="221126"/>
    <lineage>
        <taxon>Bacteria</taxon>
        <taxon>Pseudomonadati</taxon>
        <taxon>Bacteroidota</taxon>
        <taxon>Flavobacteriia</taxon>
        <taxon>Flavobacteriales</taxon>
        <taxon>Flavobacteriaceae</taxon>
        <taxon>Algibacter</taxon>
    </lineage>
</organism>
<comment type="caution">
    <text evidence="2">The sequence shown here is derived from an EMBL/GenBank/DDBJ whole genome shotgun (WGS) entry which is preliminary data.</text>
</comment>
<protein>
    <submittedName>
        <fullName evidence="2">Putative outer membrane protein</fullName>
    </submittedName>
    <submittedName>
        <fullName evidence="1">SusC outer membrane protein</fullName>
    </submittedName>
</protein>
<dbReference type="Pfam" id="PF13715">
    <property type="entry name" value="CarbopepD_reg_2"/>
    <property type="match status" value="1"/>
</dbReference>
<accession>A0A090X4A3</accession>
<evidence type="ECO:0000313" key="2">
    <source>
        <dbReference type="EMBL" id="GAL77432.1"/>
    </source>
</evidence>
<evidence type="ECO:0000313" key="1">
    <source>
        <dbReference type="EMBL" id="GAL62043.1"/>
    </source>
</evidence>
<gene>
    <name evidence="2" type="ORF">JCM19274_5145</name>
    <name evidence="1" type="ORF">JCM19300_789</name>
</gene>
<dbReference type="EMBL" id="BBNQ01000004">
    <property type="protein sequence ID" value="GAL62043.1"/>
    <property type="molecule type" value="Genomic_DNA"/>
</dbReference>
<reference evidence="3 4" key="1">
    <citation type="journal article" date="2014" name="Genome Announc.">
        <title>Draft Genome Sequences of Marine Flavobacterium Algibacter lectus Strains SS8 and NR4.</title>
        <authorList>
            <person name="Takatani N."/>
            <person name="Nakanishi M."/>
            <person name="Meirelles P."/>
            <person name="Mino S."/>
            <person name="Suda W."/>
            <person name="Oshima K."/>
            <person name="Hattori M."/>
            <person name="Ohkuma M."/>
            <person name="Hosokawa M."/>
            <person name="Miyashita K."/>
            <person name="Thompson F.L."/>
            <person name="Niwa A."/>
            <person name="Sawabe T."/>
            <person name="Sawabe T."/>
        </authorList>
    </citation>
    <scope>NUCLEOTIDE SEQUENCE [LARGE SCALE GENOMIC DNA]</scope>
    <source>
        <strain evidence="2">JCM 19274</strain>
        <strain evidence="1 4">JCM 19300</strain>
        <strain evidence="3">JCM19274</strain>
    </source>
</reference>
<proteinExistence type="predicted"/>
<dbReference type="Proteomes" id="UP000029643">
    <property type="component" value="Unassembled WGS sequence"/>
</dbReference>
<dbReference type="Proteomes" id="UP000029644">
    <property type="component" value="Unassembled WGS sequence"/>
</dbReference>
<evidence type="ECO:0000313" key="3">
    <source>
        <dbReference type="Proteomes" id="UP000029643"/>
    </source>
</evidence>
<sequence>MKQQLSISVKQPCSEDYNQFKPTACGGFCNSCDKEVIDFRRMNDQKLTAYFKTNQENTCGIFATSQLKTYTLEDKTGSNTSSFNFLRVASVVFISLISLQNIQAQQIQRPTQTVQKVNAFSSSEAEVKRTSSKTEFLKGTVSDTSSPLPGVNIILKGTAIGTSTNFDGEFEFPETLKTGDILVISYIGFETQEIAIKKNQKPLEIVMRDDVCILVGKVAVKEVYESKPNLWQKIKGIF</sequence>
<dbReference type="STRING" id="221126.SAMN04489722_102405"/>
<name>A0A090X4A3_9FLAO</name>
<dbReference type="RefSeq" id="WP_042494851.1">
    <property type="nucleotide sequence ID" value="NZ_BBNQ01000004.1"/>
</dbReference>
<dbReference type="Gene3D" id="2.60.40.1120">
    <property type="entry name" value="Carboxypeptidase-like, regulatory domain"/>
    <property type="match status" value="1"/>
</dbReference>